<keyword evidence="2" id="KW-1185">Reference proteome</keyword>
<proteinExistence type="predicted"/>
<organism evidence="2">
    <name type="scientific">Perkinsus marinus (strain ATCC 50983 / TXsc)</name>
    <dbReference type="NCBI Taxonomy" id="423536"/>
    <lineage>
        <taxon>Eukaryota</taxon>
        <taxon>Sar</taxon>
        <taxon>Alveolata</taxon>
        <taxon>Perkinsozoa</taxon>
        <taxon>Perkinsea</taxon>
        <taxon>Perkinsida</taxon>
        <taxon>Perkinsidae</taxon>
        <taxon>Perkinsus</taxon>
    </lineage>
</organism>
<dbReference type="OMA" id="SNLICEG"/>
<dbReference type="GeneID" id="9051041"/>
<evidence type="ECO:0000313" key="2">
    <source>
        <dbReference type="Proteomes" id="UP000007800"/>
    </source>
</evidence>
<gene>
    <name evidence="1" type="ORF">Pmar_PMAR004310</name>
</gene>
<dbReference type="Proteomes" id="UP000007800">
    <property type="component" value="Unassembled WGS sequence"/>
</dbReference>
<accession>C5K4F3</accession>
<evidence type="ECO:0000313" key="1">
    <source>
        <dbReference type="EMBL" id="EER20646.1"/>
    </source>
</evidence>
<dbReference type="EMBL" id="GG670491">
    <property type="protein sequence ID" value="EER20646.1"/>
    <property type="molecule type" value="Genomic_DNA"/>
</dbReference>
<sequence length="60" mass="6286">MGEGGAGDSNYCRVDAGETGSASFSWQEGNTPAEWGKNMKGGSVIVSNLICEGENVWSQE</sequence>
<dbReference type="InParanoid" id="C5K4F3"/>
<dbReference type="AlphaFoldDB" id="C5K4F3"/>
<dbReference type="RefSeq" id="XP_002788850.1">
    <property type="nucleotide sequence ID" value="XM_002788804.1"/>
</dbReference>
<protein>
    <submittedName>
        <fullName evidence="1">Uncharacterized protein</fullName>
    </submittedName>
</protein>
<name>C5K4F3_PERM5</name>
<reference evidence="1 2" key="1">
    <citation type="submission" date="2008-07" db="EMBL/GenBank/DDBJ databases">
        <authorList>
            <person name="El-Sayed N."/>
            <person name="Caler E."/>
            <person name="Inman J."/>
            <person name="Amedeo P."/>
            <person name="Hass B."/>
            <person name="Wortman J."/>
        </authorList>
    </citation>
    <scope>NUCLEOTIDE SEQUENCE [LARGE SCALE GENOMIC DNA]</scope>
    <source>
        <strain evidence="2">ATCC 50983 / TXsc</strain>
    </source>
</reference>